<dbReference type="AlphaFoldDB" id="A0A9D4WV09"/>
<reference evidence="1 2" key="1">
    <citation type="journal article" date="2022" name="Nat. Genet.">
        <title>Improved pea reference genome and pan-genome highlight genomic features and evolutionary characteristics.</title>
        <authorList>
            <person name="Yang T."/>
            <person name="Liu R."/>
            <person name="Luo Y."/>
            <person name="Hu S."/>
            <person name="Wang D."/>
            <person name="Wang C."/>
            <person name="Pandey M.K."/>
            <person name="Ge S."/>
            <person name="Xu Q."/>
            <person name="Li N."/>
            <person name="Li G."/>
            <person name="Huang Y."/>
            <person name="Saxena R.K."/>
            <person name="Ji Y."/>
            <person name="Li M."/>
            <person name="Yan X."/>
            <person name="He Y."/>
            <person name="Liu Y."/>
            <person name="Wang X."/>
            <person name="Xiang C."/>
            <person name="Varshney R.K."/>
            <person name="Ding H."/>
            <person name="Gao S."/>
            <person name="Zong X."/>
        </authorList>
    </citation>
    <scope>NUCLEOTIDE SEQUENCE [LARGE SCALE GENOMIC DNA]</scope>
    <source>
        <strain evidence="1 2">cv. Zhongwan 6</strain>
    </source>
</reference>
<organism evidence="1 2">
    <name type="scientific">Pisum sativum</name>
    <name type="common">Garden pea</name>
    <name type="synonym">Lathyrus oleraceus</name>
    <dbReference type="NCBI Taxonomy" id="3888"/>
    <lineage>
        <taxon>Eukaryota</taxon>
        <taxon>Viridiplantae</taxon>
        <taxon>Streptophyta</taxon>
        <taxon>Embryophyta</taxon>
        <taxon>Tracheophyta</taxon>
        <taxon>Spermatophyta</taxon>
        <taxon>Magnoliopsida</taxon>
        <taxon>eudicotyledons</taxon>
        <taxon>Gunneridae</taxon>
        <taxon>Pentapetalae</taxon>
        <taxon>rosids</taxon>
        <taxon>fabids</taxon>
        <taxon>Fabales</taxon>
        <taxon>Fabaceae</taxon>
        <taxon>Papilionoideae</taxon>
        <taxon>50 kb inversion clade</taxon>
        <taxon>NPAAA clade</taxon>
        <taxon>Hologalegina</taxon>
        <taxon>IRL clade</taxon>
        <taxon>Fabeae</taxon>
        <taxon>Lathyrus</taxon>
    </lineage>
</organism>
<gene>
    <name evidence="1" type="ORF">KIW84_054301</name>
</gene>
<evidence type="ECO:0000313" key="1">
    <source>
        <dbReference type="EMBL" id="KAI5408417.1"/>
    </source>
</evidence>
<sequence length="116" mass="12967">MNIKELREGAGYINKSLNSGFSIALSCSTFWSVTQDVPRKRLYDAVAARVGDQLHELKAQVDSIAIETDVVKRPLLAQHGNGHLESCSRLIGNYLQKQHGQVLLTTSCFTYWPTIF</sequence>
<dbReference type="EMBL" id="JAMSHJ010000005">
    <property type="protein sequence ID" value="KAI5408417.1"/>
    <property type="molecule type" value="Genomic_DNA"/>
</dbReference>
<name>A0A9D4WV09_PEA</name>
<keyword evidence="2" id="KW-1185">Reference proteome</keyword>
<dbReference type="PROSITE" id="PS51257">
    <property type="entry name" value="PROKAR_LIPOPROTEIN"/>
    <property type="match status" value="1"/>
</dbReference>
<accession>A0A9D4WV09</accession>
<dbReference type="Proteomes" id="UP001058974">
    <property type="component" value="Chromosome 5"/>
</dbReference>
<evidence type="ECO:0000313" key="2">
    <source>
        <dbReference type="Proteomes" id="UP001058974"/>
    </source>
</evidence>
<proteinExistence type="predicted"/>
<protein>
    <submittedName>
        <fullName evidence="1">Uncharacterized protein</fullName>
    </submittedName>
</protein>
<dbReference type="Gramene" id="Psat05G0430100-T1">
    <property type="protein sequence ID" value="KAI5408417.1"/>
    <property type="gene ID" value="KIW84_054301"/>
</dbReference>
<comment type="caution">
    <text evidence="1">The sequence shown here is derived from an EMBL/GenBank/DDBJ whole genome shotgun (WGS) entry which is preliminary data.</text>
</comment>